<dbReference type="EMBL" id="CP025704">
    <property type="protein sequence ID" value="AUN96897.1"/>
    <property type="molecule type" value="Genomic_DNA"/>
</dbReference>
<dbReference type="AlphaFoldDB" id="A0A2K9NN14"/>
<dbReference type="KEGG" id="bsto:C0V70_02000"/>
<dbReference type="Proteomes" id="UP000235584">
    <property type="component" value="Chromosome"/>
</dbReference>
<proteinExistence type="predicted"/>
<evidence type="ECO:0000313" key="2">
    <source>
        <dbReference type="Proteomes" id="UP000235584"/>
    </source>
</evidence>
<accession>A0A2K9NN14</accession>
<keyword evidence="2" id="KW-1185">Reference proteome</keyword>
<name>A0A2K9NN14_BACTC</name>
<organism evidence="1 2">
    <name type="scientific">Bacteriovorax stolpii</name>
    <name type="common">Bdellovibrio stolpii</name>
    <dbReference type="NCBI Taxonomy" id="960"/>
    <lineage>
        <taxon>Bacteria</taxon>
        <taxon>Pseudomonadati</taxon>
        <taxon>Bdellovibrionota</taxon>
        <taxon>Bacteriovoracia</taxon>
        <taxon>Bacteriovoracales</taxon>
        <taxon>Bacteriovoracaceae</taxon>
        <taxon>Bacteriovorax</taxon>
    </lineage>
</organism>
<evidence type="ECO:0000313" key="1">
    <source>
        <dbReference type="EMBL" id="AUN96897.1"/>
    </source>
</evidence>
<gene>
    <name evidence="1" type="ORF">C0V70_02000</name>
</gene>
<sequence length="350" mass="41351">MNLSYPWIGNKRLDTWFILGPAFYSVIIALFLAQWISDDTSFGLIPWIIFVLLIDVSHVYSSLYKTYLNPLHFNKSKNLFILTPLLSFILSAMIYSFDALYFWRALAYLAVFHFIRQQYGFMRLYSRSDAQNKASQWIDTIFIYSATCFPLIYWHAHLPRNFSWFIANDFFIFIPEWFSSLSAVFYIFIILTFFAKEIRNSFHHPVNMPRIIFMIGTSLSWMTGIVLFNSDLIFTVTNVVSHGIPYFALVWLTGKKELSDNEVLQKNYFRYFFSTYSLPVFLGVLFLCSFIEEGFWAGLIWREHLNFFVPFSSLPHISAHDYLKWLVPLLALPQTTHYILDGFIWKKDNN</sequence>
<reference evidence="1 2" key="1">
    <citation type="submission" date="2018-01" db="EMBL/GenBank/DDBJ databases">
        <title>Complete genome sequence of Bacteriovorax stolpii DSM12778.</title>
        <authorList>
            <person name="Tang B."/>
            <person name="Chang J."/>
        </authorList>
    </citation>
    <scope>NUCLEOTIDE SEQUENCE [LARGE SCALE GENOMIC DNA]</scope>
    <source>
        <strain evidence="1 2">DSM 12778</strain>
    </source>
</reference>
<dbReference type="RefSeq" id="WP_102242192.1">
    <property type="nucleotide sequence ID" value="NZ_CP025704.1"/>
</dbReference>
<protein>
    <submittedName>
        <fullName evidence="1">Uncharacterized protein</fullName>
    </submittedName>
</protein>